<keyword evidence="4" id="KW-0328">Glycosyltransferase</keyword>
<dbReference type="GO" id="GO:0016757">
    <property type="term" value="F:glycosyltransferase activity"/>
    <property type="evidence" value="ECO:0007669"/>
    <property type="project" value="UniProtKB-KW"/>
</dbReference>
<evidence type="ECO:0000259" key="7">
    <source>
        <dbReference type="Pfam" id="PF00534"/>
    </source>
</evidence>
<sequence length="413" mass="46866">MKKLNLYRDIVGEDIINQLKQLAEPLKGIKVVHVNSTKLGGGVAEILHKLLPLKEELGIKASWEVVTGESEFYNCTKNFHNGLQGNAVPVDQRLLRIYEQTNAENADRLREKLADADIVFIHDPQPAMLLHYIPERKGKWLWRCHIDASRPFRPIWKYLRSKVEGYDASIFSLADFAQHLPNTQYLILPSIDPLSEKNIELEEKEIDSICEKYNIDRERPMMSQISRFDRFKDPIGVIKAFKLAKKFTPGLQLVLAGGGATDDPEGEAVLNEVRAAADGDPDVNILLLPPDAHRIINAIQRASDIVLQKSVKEGFGLTVTEGMWKGKPLIGGDTGGIRLQVINHHTGFLVNSPEGAALRIRYLFNHRDKMIEIGNNAREFVRENFLITRHLREYLTLMLAMLHYQDKGRIELS</sequence>
<evidence type="ECO:0000256" key="1">
    <source>
        <dbReference type="ARBA" id="ARBA00009481"/>
    </source>
</evidence>
<comment type="subunit">
    <text evidence="2">Homodimer.</text>
</comment>
<dbReference type="Pfam" id="PF00534">
    <property type="entry name" value="Glycos_transf_1"/>
    <property type="match status" value="1"/>
</dbReference>
<evidence type="ECO:0000259" key="8">
    <source>
        <dbReference type="Pfam" id="PF21269"/>
    </source>
</evidence>
<protein>
    <submittedName>
        <fullName evidence="9">Glycosyl transferase family 1</fullName>
    </submittedName>
</protein>
<evidence type="ECO:0000313" key="10">
    <source>
        <dbReference type="Proteomes" id="UP000234857"/>
    </source>
</evidence>
<dbReference type="PANTHER" id="PTHR47779:SF1">
    <property type="entry name" value="SYNTHASE (CCG-9), PUTATIVE (AFU_ORTHOLOGUE AFUA_3G12100)-RELATED"/>
    <property type="match status" value="1"/>
</dbReference>
<keyword evidence="5 9" id="KW-0808">Transferase</keyword>
<gene>
    <name evidence="9" type="ORF">C0601_09560</name>
</gene>
<reference evidence="9 10" key="1">
    <citation type="submission" date="2017-11" db="EMBL/GenBank/DDBJ databases">
        <title>Genome-resolved metagenomics identifies genetic mobility, metabolic interactions, and unexpected diversity in perchlorate-reducing communities.</title>
        <authorList>
            <person name="Barnum T.P."/>
            <person name="Figueroa I.A."/>
            <person name="Carlstrom C.I."/>
            <person name="Lucas L.N."/>
            <person name="Engelbrektson A.L."/>
            <person name="Coates J.D."/>
        </authorList>
    </citation>
    <scope>NUCLEOTIDE SEQUENCE [LARGE SCALE GENOMIC DNA]</scope>
    <source>
        <strain evidence="9">BM706</strain>
    </source>
</reference>
<dbReference type="InterPro" id="IPR049438">
    <property type="entry name" value="TreT_GT1"/>
</dbReference>
<evidence type="ECO:0000256" key="5">
    <source>
        <dbReference type="ARBA" id="ARBA00022679"/>
    </source>
</evidence>
<evidence type="ECO:0000256" key="2">
    <source>
        <dbReference type="ARBA" id="ARBA00011738"/>
    </source>
</evidence>
<organism evidence="9 10">
    <name type="scientific">Muiribacterium halophilum</name>
    <dbReference type="NCBI Taxonomy" id="2053465"/>
    <lineage>
        <taxon>Bacteria</taxon>
        <taxon>Candidatus Muiribacteriota</taxon>
        <taxon>Candidatus Muiribacteriia</taxon>
        <taxon>Candidatus Muiribacteriales</taxon>
        <taxon>Candidatus Muiribacteriaceae</taxon>
        <taxon>Candidatus Muiribacterium</taxon>
    </lineage>
</organism>
<dbReference type="Gene3D" id="3.40.50.2000">
    <property type="entry name" value="Glycogen Phosphorylase B"/>
    <property type="match status" value="2"/>
</dbReference>
<dbReference type="InterPro" id="IPR001296">
    <property type="entry name" value="Glyco_trans_1"/>
</dbReference>
<name>A0A2N5ZDG8_MUIH1</name>
<dbReference type="PANTHER" id="PTHR47779">
    <property type="entry name" value="SYNTHASE (CCG-9), PUTATIVE (AFU_ORTHOLOGUE AFUA_3G12100)-RELATED"/>
    <property type="match status" value="1"/>
</dbReference>
<evidence type="ECO:0000256" key="3">
    <source>
        <dbReference type="ARBA" id="ARBA00022526"/>
    </source>
</evidence>
<dbReference type="EMBL" id="PKTG01000107">
    <property type="protein sequence ID" value="PLX16713.1"/>
    <property type="molecule type" value="Genomic_DNA"/>
</dbReference>
<feature type="domain" description="Glycosyl transferase family 1" evidence="7">
    <location>
        <begin position="209"/>
        <end position="379"/>
    </location>
</feature>
<dbReference type="SUPFAM" id="SSF53756">
    <property type="entry name" value="UDP-Glycosyltransferase/glycogen phosphorylase"/>
    <property type="match status" value="1"/>
</dbReference>
<dbReference type="AlphaFoldDB" id="A0A2N5ZDG8"/>
<keyword evidence="6" id="KW-0119">Carbohydrate metabolism</keyword>
<evidence type="ECO:0000313" key="9">
    <source>
        <dbReference type="EMBL" id="PLX16713.1"/>
    </source>
</evidence>
<dbReference type="InterPro" id="IPR052078">
    <property type="entry name" value="Trehalose_Metab_GTase"/>
</dbReference>
<dbReference type="Proteomes" id="UP000234857">
    <property type="component" value="Unassembled WGS sequence"/>
</dbReference>
<evidence type="ECO:0000256" key="6">
    <source>
        <dbReference type="ARBA" id="ARBA00023277"/>
    </source>
</evidence>
<comment type="similarity">
    <text evidence="1">Belongs to the glycosyltransferase group 1 family. Glycosyltransferase 4 subfamily.</text>
</comment>
<feature type="domain" description="Trehalose synthase N-terminal" evidence="8">
    <location>
        <begin position="33"/>
        <end position="178"/>
    </location>
</feature>
<accession>A0A2N5ZDG8</accession>
<keyword evidence="3" id="KW-0313">Glucose metabolism</keyword>
<evidence type="ECO:0000256" key="4">
    <source>
        <dbReference type="ARBA" id="ARBA00022676"/>
    </source>
</evidence>
<comment type="caution">
    <text evidence="9">The sequence shown here is derived from an EMBL/GenBank/DDBJ whole genome shotgun (WGS) entry which is preliminary data.</text>
</comment>
<proteinExistence type="inferred from homology"/>
<dbReference type="GO" id="GO:0006006">
    <property type="term" value="P:glucose metabolic process"/>
    <property type="evidence" value="ECO:0007669"/>
    <property type="project" value="UniProtKB-KW"/>
</dbReference>
<dbReference type="Pfam" id="PF21269">
    <property type="entry name" value="TreT_GT1"/>
    <property type="match status" value="1"/>
</dbReference>